<dbReference type="InterPro" id="IPR016454">
    <property type="entry name" value="Cysteine_dSase"/>
</dbReference>
<dbReference type="Gene3D" id="1.10.260.50">
    <property type="match status" value="1"/>
</dbReference>
<evidence type="ECO:0000256" key="4">
    <source>
        <dbReference type="ARBA" id="ARBA00022898"/>
    </source>
</evidence>
<evidence type="ECO:0000313" key="10">
    <source>
        <dbReference type="Proteomes" id="UP000239663"/>
    </source>
</evidence>
<evidence type="ECO:0000256" key="2">
    <source>
        <dbReference type="ARBA" id="ARBA00006490"/>
    </source>
</evidence>
<dbReference type="PROSITE" id="PS00595">
    <property type="entry name" value="AA_TRANSFER_CLASS_5"/>
    <property type="match status" value="1"/>
</dbReference>
<dbReference type="FunFam" id="3.40.640.10:FF:000084">
    <property type="entry name" value="IscS-like cysteine desulfurase"/>
    <property type="match status" value="1"/>
</dbReference>
<dbReference type="PANTHER" id="PTHR11601">
    <property type="entry name" value="CYSTEINE DESULFURYLASE FAMILY MEMBER"/>
    <property type="match status" value="1"/>
</dbReference>
<evidence type="ECO:0000256" key="6">
    <source>
        <dbReference type="ARBA" id="ARBA00023014"/>
    </source>
</evidence>
<evidence type="ECO:0000259" key="8">
    <source>
        <dbReference type="Pfam" id="PF00266"/>
    </source>
</evidence>
<sequence length="381" mass="41268">MIYLDNSATTQPYPAVLDSFMKVSTGFWGNPSSLHGFGGKAEQLLAKAREQVAGLLKVNPAEIIFTSGGSESNNLAIKGAALQYKARGKHIITSSIEHPSVLNPTEQLSDLGYEITYLPVDEYGRVNVTQLKEAIREDTILVSIMHINNEIGSIQPIEEIGQLLRRYPKILFHVDGVQGFSKVDLSLAATHVDLYSLSGHKIHGLKGTGLLYKREGVKLSPLIAGGNQESGFRSGTESVAGAVSLAKAMRLVTEESKSSLGKMKELQEYAMSRLAAIDGLVINTPYEKAAPHIINFSIPGLKSEAFVHTLEDEEIYVSTTSACSSKKKSMSHTLLQMGKSEKIAGSSIRISLHFGLEKTDIDKAIAAVGKAIQMLSEVNKR</sequence>
<evidence type="ECO:0000313" key="9">
    <source>
        <dbReference type="EMBL" id="PQD94619.1"/>
    </source>
</evidence>
<dbReference type="EMBL" id="PKOZ01000008">
    <property type="protein sequence ID" value="PQD94619.1"/>
    <property type="molecule type" value="Genomic_DNA"/>
</dbReference>
<evidence type="ECO:0000256" key="5">
    <source>
        <dbReference type="ARBA" id="ARBA00023004"/>
    </source>
</evidence>
<dbReference type="Pfam" id="PF00266">
    <property type="entry name" value="Aminotran_5"/>
    <property type="match status" value="1"/>
</dbReference>
<proteinExistence type="inferred from homology"/>
<keyword evidence="3" id="KW-0479">Metal-binding</keyword>
<keyword evidence="5" id="KW-0408">Iron</keyword>
<name>A0A2S7MXW3_9BACI</name>
<dbReference type="Gene3D" id="3.90.1150.10">
    <property type="entry name" value="Aspartate Aminotransferase, domain 1"/>
    <property type="match status" value="1"/>
</dbReference>
<dbReference type="InterPro" id="IPR015424">
    <property type="entry name" value="PyrdxlP-dep_Trfase"/>
</dbReference>
<dbReference type="AlphaFoldDB" id="A0A2S7MXW3"/>
<evidence type="ECO:0000256" key="7">
    <source>
        <dbReference type="RuleBase" id="RU004504"/>
    </source>
</evidence>
<protein>
    <submittedName>
        <fullName evidence="9">Cysteine desulfurase NifS</fullName>
    </submittedName>
</protein>
<dbReference type="InterPro" id="IPR015421">
    <property type="entry name" value="PyrdxlP-dep_Trfase_major"/>
</dbReference>
<comment type="cofactor">
    <cofactor evidence="1 7">
        <name>pyridoxal 5'-phosphate</name>
        <dbReference type="ChEBI" id="CHEBI:597326"/>
    </cofactor>
</comment>
<dbReference type="GO" id="GO:0046872">
    <property type="term" value="F:metal ion binding"/>
    <property type="evidence" value="ECO:0007669"/>
    <property type="project" value="UniProtKB-KW"/>
</dbReference>
<organism evidence="9 10">
    <name type="scientific">Pradoshia eiseniae</name>
    <dbReference type="NCBI Taxonomy" id="2064768"/>
    <lineage>
        <taxon>Bacteria</taxon>
        <taxon>Bacillati</taxon>
        <taxon>Bacillota</taxon>
        <taxon>Bacilli</taxon>
        <taxon>Bacillales</taxon>
        <taxon>Bacillaceae</taxon>
        <taxon>Pradoshia</taxon>
    </lineage>
</organism>
<dbReference type="InterPro" id="IPR000192">
    <property type="entry name" value="Aminotrans_V_dom"/>
</dbReference>
<evidence type="ECO:0000256" key="3">
    <source>
        <dbReference type="ARBA" id="ARBA00022723"/>
    </source>
</evidence>
<reference evidence="9 10" key="1">
    <citation type="submission" date="2017-12" db="EMBL/GenBank/DDBJ databases">
        <title>Taxonomic description and draft genome of Pradoshia cofamensis Gen. nov., sp. nov., a thermotolerant bacillale isolated from anterior gut of earthworm Eisenia fetida.</title>
        <authorList>
            <person name="Saha T."/>
            <person name="Chakraborty R."/>
        </authorList>
    </citation>
    <scope>NUCLEOTIDE SEQUENCE [LARGE SCALE GENOMIC DNA]</scope>
    <source>
        <strain evidence="9 10">EAG3</strain>
    </source>
</reference>
<accession>A0A2S7MXW3</accession>
<dbReference type="GO" id="GO:0051536">
    <property type="term" value="F:iron-sulfur cluster binding"/>
    <property type="evidence" value="ECO:0007669"/>
    <property type="project" value="UniProtKB-KW"/>
</dbReference>
<keyword evidence="10" id="KW-1185">Reference proteome</keyword>
<comment type="caution">
    <text evidence="9">The sequence shown here is derived from an EMBL/GenBank/DDBJ whole genome shotgun (WGS) entry which is preliminary data.</text>
</comment>
<dbReference type="OrthoDB" id="9808002at2"/>
<dbReference type="PIRSF" id="PIRSF005572">
    <property type="entry name" value="NifS"/>
    <property type="match status" value="1"/>
</dbReference>
<dbReference type="Proteomes" id="UP000239663">
    <property type="component" value="Unassembled WGS sequence"/>
</dbReference>
<dbReference type="InterPro" id="IPR020578">
    <property type="entry name" value="Aminotrans_V_PyrdxlP_BS"/>
</dbReference>
<dbReference type="PANTHER" id="PTHR11601:SF50">
    <property type="entry name" value="CYSTEINE DESULFURASE ISCS 2-RELATED"/>
    <property type="match status" value="1"/>
</dbReference>
<gene>
    <name evidence="9" type="ORF">CYL18_13225</name>
</gene>
<dbReference type="InterPro" id="IPR015422">
    <property type="entry name" value="PyrdxlP-dep_Trfase_small"/>
</dbReference>
<keyword evidence="6" id="KW-0411">Iron-sulfur</keyword>
<dbReference type="GO" id="GO:0031071">
    <property type="term" value="F:cysteine desulfurase activity"/>
    <property type="evidence" value="ECO:0007669"/>
    <property type="project" value="UniProtKB-ARBA"/>
</dbReference>
<keyword evidence="4" id="KW-0663">Pyridoxal phosphate</keyword>
<comment type="similarity">
    <text evidence="2">Belongs to the class-V pyridoxal-phosphate-dependent aminotransferase family. NifS/IscS subfamily.</text>
</comment>
<dbReference type="SUPFAM" id="SSF53383">
    <property type="entry name" value="PLP-dependent transferases"/>
    <property type="match status" value="1"/>
</dbReference>
<evidence type="ECO:0000256" key="1">
    <source>
        <dbReference type="ARBA" id="ARBA00001933"/>
    </source>
</evidence>
<dbReference type="Gene3D" id="3.40.640.10">
    <property type="entry name" value="Type I PLP-dependent aspartate aminotransferase-like (Major domain)"/>
    <property type="match status" value="1"/>
</dbReference>
<dbReference type="RefSeq" id="WP_104850000.1">
    <property type="nucleotide sequence ID" value="NZ_PKOZ01000008.1"/>
</dbReference>
<feature type="domain" description="Aminotransferase class V" evidence="8">
    <location>
        <begin position="2"/>
        <end position="363"/>
    </location>
</feature>